<dbReference type="Proteomes" id="UP000095419">
    <property type="component" value="Unassembled WGS sequence"/>
</dbReference>
<dbReference type="PANTHER" id="PTHR30273:SF2">
    <property type="entry name" value="PROTEIN FECR"/>
    <property type="match status" value="1"/>
</dbReference>
<organism evidence="4 5">
    <name type="scientific">Bacteroides uniformis</name>
    <dbReference type="NCBI Taxonomy" id="820"/>
    <lineage>
        <taxon>Bacteria</taxon>
        <taxon>Pseudomonadati</taxon>
        <taxon>Bacteroidota</taxon>
        <taxon>Bacteroidia</taxon>
        <taxon>Bacteroidales</taxon>
        <taxon>Bacteroidaceae</taxon>
        <taxon>Bacteroides</taxon>
    </lineage>
</organism>
<feature type="domain" description="FecR protein" evidence="2">
    <location>
        <begin position="148"/>
        <end position="240"/>
    </location>
</feature>
<dbReference type="Gene3D" id="3.55.50.30">
    <property type="match status" value="1"/>
</dbReference>
<evidence type="ECO:0000256" key="1">
    <source>
        <dbReference type="SAM" id="Phobius"/>
    </source>
</evidence>
<reference evidence="4 5" key="1">
    <citation type="submission" date="2015-09" db="EMBL/GenBank/DDBJ databases">
        <authorList>
            <consortium name="Pathogen Informatics"/>
        </authorList>
    </citation>
    <scope>NUCLEOTIDE SEQUENCE [LARGE SCALE GENOMIC DNA]</scope>
    <source>
        <strain evidence="4 5">2789STDY5608791</strain>
    </source>
</reference>
<feature type="transmembrane region" description="Helical" evidence="1">
    <location>
        <begin position="52"/>
        <end position="71"/>
    </location>
</feature>
<evidence type="ECO:0000259" key="2">
    <source>
        <dbReference type="Pfam" id="PF04773"/>
    </source>
</evidence>
<protein>
    <submittedName>
        <fullName evidence="4">Anti-sigma factor</fullName>
    </submittedName>
</protein>
<evidence type="ECO:0000313" key="5">
    <source>
        <dbReference type="Proteomes" id="UP000095419"/>
    </source>
</evidence>
<proteinExistence type="predicted"/>
<dbReference type="Pfam" id="PF04773">
    <property type="entry name" value="FecR"/>
    <property type="match status" value="1"/>
</dbReference>
<feature type="domain" description="Protein FecR C-terminal" evidence="3">
    <location>
        <begin position="287"/>
        <end position="352"/>
    </location>
</feature>
<evidence type="ECO:0000313" key="4">
    <source>
        <dbReference type="EMBL" id="CUO72701.1"/>
    </source>
</evidence>
<gene>
    <name evidence="4" type="ORF">ERS417307_02294</name>
</gene>
<sequence length="357" mass="40495">MGKDTFESFASSDLLRKHIALGEPTLSENERQGMWKAIERRTILRSRRSLRMWRWCAAASVFAIVVGSWLFSQACFQSDPYGKMTRLVNVDTLRHISLYLGEQQVELDGQIEVRCLAATNQVEVKSVSGASFRLSATEQEETYLQLAVPAGIKAEVVLADGSRITVREQSKFSFPLCLAGEKRRVYLEGEAHMKIARNINKQFVTETRNMNVTVLGTEFLVSAYPKSSEQSVLLVSGKVEVEPLQGSRLVLSPNQRYVFNTTTQKSSLDSDVDPTLYTCWRENLLEIKDEPLGDVLKSIEAIYQTNFNYDWNELAQIRINGKLDVSVPLDELLDRLVRIAPIRLDGTRRKIILNNNR</sequence>
<dbReference type="PANTHER" id="PTHR30273">
    <property type="entry name" value="PERIPLASMIC SIGNAL SENSOR AND SIGMA FACTOR ACTIVATOR FECR-RELATED"/>
    <property type="match status" value="1"/>
</dbReference>
<dbReference type="Gene3D" id="2.60.120.1440">
    <property type="match status" value="1"/>
</dbReference>
<evidence type="ECO:0000259" key="3">
    <source>
        <dbReference type="Pfam" id="PF16344"/>
    </source>
</evidence>
<keyword evidence="1" id="KW-0472">Membrane</keyword>
<name>A0A174HEK4_BACUN</name>
<dbReference type="RefSeq" id="WP_057088451.1">
    <property type="nucleotide sequence ID" value="NZ_CYZF01000006.1"/>
</dbReference>
<accession>A0A174HEK4</accession>
<dbReference type="GO" id="GO:0016989">
    <property type="term" value="F:sigma factor antagonist activity"/>
    <property type="evidence" value="ECO:0007669"/>
    <property type="project" value="TreeGrafter"/>
</dbReference>
<keyword evidence="1" id="KW-0812">Transmembrane</keyword>
<dbReference type="AlphaFoldDB" id="A0A174HEK4"/>
<dbReference type="InterPro" id="IPR006860">
    <property type="entry name" value="FecR"/>
</dbReference>
<dbReference type="InterPro" id="IPR012373">
    <property type="entry name" value="Ferrdict_sens_TM"/>
</dbReference>
<dbReference type="EMBL" id="CYZF01000006">
    <property type="protein sequence ID" value="CUO72701.1"/>
    <property type="molecule type" value="Genomic_DNA"/>
</dbReference>
<keyword evidence="1" id="KW-1133">Transmembrane helix</keyword>
<dbReference type="Pfam" id="PF16344">
    <property type="entry name" value="FecR_C"/>
    <property type="match status" value="1"/>
</dbReference>
<dbReference type="InterPro" id="IPR032508">
    <property type="entry name" value="FecR_C"/>
</dbReference>